<evidence type="ECO:0000313" key="1">
    <source>
        <dbReference type="EMBL" id="OTZ65582.1"/>
    </source>
</evidence>
<dbReference type="RefSeq" id="WP_086392834.1">
    <property type="nucleotide sequence ID" value="NZ_NFEH01000133.1"/>
</dbReference>
<dbReference type="EMBL" id="NFEH01000133">
    <property type="protein sequence ID" value="OTZ65582.1"/>
    <property type="molecule type" value="Genomic_DNA"/>
</dbReference>
<gene>
    <name evidence="1" type="ORF">BK769_33275</name>
</gene>
<sequence length="80" mass="9332">MLIKTPIKFDLSKGIFDAFLDMNIDELKKWLQTSYSNYVNSGLDENTAKLKLEEDLLLWIEENEESDITENLVMDFINAL</sequence>
<comment type="caution">
    <text evidence="1">The sequence shown here is derived from an EMBL/GenBank/DDBJ whole genome shotgun (WGS) entry which is preliminary data.</text>
</comment>
<dbReference type="Proteomes" id="UP000195087">
    <property type="component" value="Unassembled WGS sequence"/>
</dbReference>
<evidence type="ECO:0000313" key="2">
    <source>
        <dbReference type="Proteomes" id="UP000195087"/>
    </source>
</evidence>
<proteinExistence type="predicted"/>
<accession>A0A9X6PMG2</accession>
<reference evidence="1 2" key="1">
    <citation type="submission" date="2016-10" db="EMBL/GenBank/DDBJ databases">
        <title>Comparative genomics of Bacillus thuringiensis reveals a path to pathogens against multiple invertebrate hosts.</title>
        <authorList>
            <person name="Zheng J."/>
            <person name="Gao Q."/>
            <person name="Liu H."/>
            <person name="Peng D."/>
            <person name="Ruan L."/>
            <person name="Sun M."/>
        </authorList>
    </citation>
    <scope>NUCLEOTIDE SEQUENCE [LARGE SCALE GENOMIC DNA]</scope>
    <source>
        <strain evidence="1">BGSC 4W1</strain>
    </source>
</reference>
<protein>
    <submittedName>
        <fullName evidence="1">Uncharacterized protein</fullName>
    </submittedName>
</protein>
<name>A0A9X6PMG2_BACUK</name>
<organism evidence="1 2">
    <name type="scientific">Bacillus thuringiensis serovar kumamotoensis</name>
    <dbReference type="NCBI Taxonomy" id="132267"/>
    <lineage>
        <taxon>Bacteria</taxon>
        <taxon>Bacillati</taxon>
        <taxon>Bacillota</taxon>
        <taxon>Bacilli</taxon>
        <taxon>Bacillales</taxon>
        <taxon>Bacillaceae</taxon>
        <taxon>Bacillus</taxon>
        <taxon>Bacillus cereus group</taxon>
    </lineage>
</organism>
<dbReference type="AlphaFoldDB" id="A0A9X6PMG2"/>